<dbReference type="InterPro" id="IPR035068">
    <property type="entry name" value="TldD/PmbA_N"/>
</dbReference>
<evidence type="ECO:0000259" key="3">
    <source>
        <dbReference type="Pfam" id="PF19289"/>
    </source>
</evidence>
<dbReference type="InterPro" id="IPR047657">
    <property type="entry name" value="PmbA"/>
</dbReference>
<reference evidence="4 5" key="1">
    <citation type="submission" date="2019-03" db="EMBL/GenBank/DDBJ databases">
        <title>Metabolic potential of uncultured bacteria and archaea associated with petroleum seepage in deep-sea sediments.</title>
        <authorList>
            <person name="Dong X."/>
            <person name="Hubert C."/>
        </authorList>
    </citation>
    <scope>NUCLEOTIDE SEQUENCE [LARGE SCALE GENOMIC DNA]</scope>
    <source>
        <strain evidence="4">E29_bin52</strain>
    </source>
</reference>
<dbReference type="GO" id="GO:0008237">
    <property type="term" value="F:metallopeptidase activity"/>
    <property type="evidence" value="ECO:0007669"/>
    <property type="project" value="InterPro"/>
</dbReference>
<evidence type="ECO:0000259" key="2">
    <source>
        <dbReference type="Pfam" id="PF01523"/>
    </source>
</evidence>
<sequence length="407" mass="45069">MERLLDMAVSEAQKAEVYRVKSQVRTVKFQSNRLKSVDAASGEGIGLRLIKKGRIGFSSTTDPDDPRLLIQRALDSSQFGQQAHFRMPSPGKISPIQCHDRRTAALEAQEMIKEGEEAIHLVRKEFPHLECEAQIEAVEREVSILNSQGLSQSYKKTEYEFFLCGFLAKEQEFLGVGEAESSSRYATYSRTLAERLIELVKLAMRRVRISSGRYPVIFTPKAVPFLLQSLRVGINGKAIHKRISPLLKKMGTPIASSCLNIVDDATFPFGPSSSPLDGEGIPSHRTQIIEEGRLKSFIYDLQTAGLMETRSTANAARSYGSLPSPSTTNLILQEGEVPLEEMTQDIKEGILVDQVIGSGQGNILMGEFSVNLDLGYKIKDGKIRGRIKNVMISGNTYKMLKELVAIG</sequence>
<dbReference type="InterPro" id="IPR002510">
    <property type="entry name" value="Metalloprtase-TldD/E_N"/>
</dbReference>
<dbReference type="Pfam" id="PF19289">
    <property type="entry name" value="PmbA_TldD_3rd"/>
    <property type="match status" value="1"/>
</dbReference>
<feature type="domain" description="Metalloprotease TldD/E N-terminal" evidence="2">
    <location>
        <begin position="15"/>
        <end position="75"/>
    </location>
</feature>
<evidence type="ECO:0000256" key="1">
    <source>
        <dbReference type="ARBA" id="ARBA00005836"/>
    </source>
</evidence>
<dbReference type="InterPro" id="IPR036059">
    <property type="entry name" value="TldD/PmbA_sf"/>
</dbReference>
<proteinExistence type="inferred from homology"/>
<accession>A0A523WAM5</accession>
<dbReference type="SUPFAM" id="SSF111283">
    <property type="entry name" value="Putative modulator of DNA gyrase, PmbA/TldD"/>
    <property type="match status" value="1"/>
</dbReference>
<protein>
    <submittedName>
        <fullName evidence="4">TldD/PmbA family protein</fullName>
    </submittedName>
</protein>
<dbReference type="InterPro" id="IPR045569">
    <property type="entry name" value="Metalloprtase-TldD/E_C"/>
</dbReference>
<name>A0A523WAM5_UNCAE</name>
<dbReference type="PANTHER" id="PTHR43421:SF1">
    <property type="entry name" value="METALLOPROTEASE PMBA"/>
    <property type="match status" value="1"/>
</dbReference>
<dbReference type="AlphaFoldDB" id="A0A523WAM5"/>
<dbReference type="Proteomes" id="UP000319130">
    <property type="component" value="Unassembled WGS sequence"/>
</dbReference>
<comment type="caution">
    <text evidence="4">The sequence shown here is derived from an EMBL/GenBank/DDBJ whole genome shotgun (WGS) entry which is preliminary data.</text>
</comment>
<gene>
    <name evidence="4" type="ORF">E3J48_01595</name>
</gene>
<feature type="non-terminal residue" evidence="4">
    <location>
        <position position="407"/>
    </location>
</feature>
<feature type="domain" description="Metalloprotease TldD/E C-terminal" evidence="3">
    <location>
        <begin position="211"/>
        <end position="407"/>
    </location>
</feature>
<organism evidence="4 5">
    <name type="scientific">Aerophobetes bacterium</name>
    <dbReference type="NCBI Taxonomy" id="2030807"/>
    <lineage>
        <taxon>Bacteria</taxon>
        <taxon>Candidatus Aerophobota</taxon>
    </lineage>
</organism>
<dbReference type="EMBL" id="SOIZ01000071">
    <property type="protein sequence ID" value="TET64052.1"/>
    <property type="molecule type" value="Genomic_DNA"/>
</dbReference>
<evidence type="ECO:0000313" key="5">
    <source>
        <dbReference type="Proteomes" id="UP000319130"/>
    </source>
</evidence>
<dbReference type="Gene3D" id="3.30.2290.10">
    <property type="entry name" value="PmbA/TldD superfamily"/>
    <property type="match status" value="1"/>
</dbReference>
<dbReference type="PANTHER" id="PTHR43421">
    <property type="entry name" value="METALLOPROTEASE PMBA"/>
    <property type="match status" value="1"/>
</dbReference>
<comment type="similarity">
    <text evidence="1">Belongs to the peptidase U62 family.</text>
</comment>
<dbReference type="GO" id="GO:0005829">
    <property type="term" value="C:cytosol"/>
    <property type="evidence" value="ECO:0007669"/>
    <property type="project" value="TreeGrafter"/>
</dbReference>
<evidence type="ECO:0000313" key="4">
    <source>
        <dbReference type="EMBL" id="TET64052.1"/>
    </source>
</evidence>
<dbReference type="GO" id="GO:0006508">
    <property type="term" value="P:proteolysis"/>
    <property type="evidence" value="ECO:0007669"/>
    <property type="project" value="InterPro"/>
</dbReference>
<dbReference type="Pfam" id="PF01523">
    <property type="entry name" value="PmbA_TldD_1st"/>
    <property type="match status" value="1"/>
</dbReference>